<dbReference type="GO" id="GO:0035005">
    <property type="term" value="F:1-phosphatidylinositol-4-phosphate 3-kinase activity"/>
    <property type="evidence" value="ECO:0007669"/>
    <property type="project" value="TreeGrafter"/>
</dbReference>
<protein>
    <recommendedName>
        <fullName evidence="2">phosphatidylinositol 3-kinase</fullName>
        <ecNumber evidence="2">2.7.1.137</ecNumber>
    </recommendedName>
</protein>
<dbReference type="Gene3D" id="2.60.40.150">
    <property type="entry name" value="C2 domain"/>
    <property type="match status" value="1"/>
</dbReference>
<dbReference type="OrthoDB" id="67688at2759"/>
<name>A0A151ZSM6_TIELA</name>
<keyword evidence="4" id="KW-0547">Nucleotide-binding</keyword>
<dbReference type="GO" id="GO:0016303">
    <property type="term" value="F:1-phosphatidylinositol-3-kinase activity"/>
    <property type="evidence" value="ECO:0007669"/>
    <property type="project" value="UniProtKB-EC"/>
</dbReference>
<dbReference type="FunCoup" id="A0A151ZSM6">
    <property type="interactions" value="67"/>
</dbReference>
<dbReference type="InterPro" id="IPR003113">
    <property type="entry name" value="PI3K_ABD"/>
</dbReference>
<keyword evidence="6" id="KW-0067">ATP-binding</keyword>
<dbReference type="GO" id="GO:0031267">
    <property type="term" value="F:small GTPase binding"/>
    <property type="evidence" value="ECO:0007669"/>
    <property type="project" value="UniProtKB-ARBA"/>
</dbReference>
<evidence type="ECO:0000256" key="2">
    <source>
        <dbReference type="ARBA" id="ARBA00012073"/>
    </source>
</evidence>
<evidence type="ECO:0000256" key="3">
    <source>
        <dbReference type="ARBA" id="ARBA00022679"/>
    </source>
</evidence>
<keyword evidence="15" id="KW-1185">Reference proteome</keyword>
<dbReference type="Pfam" id="PF00792">
    <property type="entry name" value="PI3K_C2"/>
    <property type="match status" value="1"/>
</dbReference>
<dbReference type="SMART" id="SM00145">
    <property type="entry name" value="PI3Ka"/>
    <property type="match status" value="1"/>
</dbReference>
<dbReference type="InterPro" id="IPR001263">
    <property type="entry name" value="PI3K_accessory_dom"/>
</dbReference>
<evidence type="ECO:0000256" key="8">
    <source>
        <dbReference type="SAM" id="MobiDB-lite"/>
    </source>
</evidence>
<feature type="domain" description="PIK helical" evidence="11">
    <location>
        <begin position="896"/>
        <end position="1072"/>
    </location>
</feature>
<dbReference type="InterPro" id="IPR042236">
    <property type="entry name" value="PI3K_accessory_sf"/>
</dbReference>
<dbReference type="SUPFAM" id="SSF49562">
    <property type="entry name" value="C2 domain (Calcium/lipid-binding domain, CaLB)"/>
    <property type="match status" value="1"/>
</dbReference>
<dbReference type="PANTHER" id="PTHR10048">
    <property type="entry name" value="PHOSPHATIDYLINOSITOL KINASE"/>
    <property type="match status" value="1"/>
</dbReference>
<evidence type="ECO:0000256" key="6">
    <source>
        <dbReference type="ARBA" id="ARBA00022840"/>
    </source>
</evidence>
<dbReference type="InterPro" id="IPR002420">
    <property type="entry name" value="PI3K-type_C2_dom"/>
</dbReference>
<dbReference type="InterPro" id="IPR029071">
    <property type="entry name" value="Ubiquitin-like_domsf"/>
</dbReference>
<evidence type="ECO:0000256" key="1">
    <source>
        <dbReference type="ARBA" id="ARBA00001498"/>
    </source>
</evidence>
<dbReference type="GO" id="GO:0005737">
    <property type="term" value="C:cytoplasm"/>
    <property type="evidence" value="ECO:0007669"/>
    <property type="project" value="UniProtKB-ARBA"/>
</dbReference>
<dbReference type="FunFam" id="1.10.1070.11:FF:000001">
    <property type="entry name" value="Phosphatidylinositol 4,5-bisphosphate 3-kinase catalytic subunit"/>
    <property type="match status" value="1"/>
</dbReference>
<dbReference type="OMA" id="FMNLFAM"/>
<dbReference type="InterPro" id="IPR011009">
    <property type="entry name" value="Kinase-like_dom_sf"/>
</dbReference>
<dbReference type="Gene3D" id="1.25.40.70">
    <property type="entry name" value="Phosphatidylinositol 3-kinase, accessory domain (PIK)"/>
    <property type="match status" value="1"/>
</dbReference>
<dbReference type="EMBL" id="LODT01000021">
    <property type="protein sequence ID" value="KYQ96905.1"/>
    <property type="molecule type" value="Genomic_DNA"/>
</dbReference>
<dbReference type="PANTHER" id="PTHR10048:SF14">
    <property type="entry name" value="LD28067P"/>
    <property type="match status" value="1"/>
</dbReference>
<dbReference type="CDD" id="cd00891">
    <property type="entry name" value="PI3Kc"/>
    <property type="match status" value="1"/>
</dbReference>
<keyword evidence="3" id="KW-0808">Transferase</keyword>
<dbReference type="GO" id="GO:0005942">
    <property type="term" value="C:phosphatidylinositol 3-kinase complex"/>
    <property type="evidence" value="ECO:0007669"/>
    <property type="project" value="TreeGrafter"/>
</dbReference>
<dbReference type="GO" id="GO:0005524">
    <property type="term" value="F:ATP binding"/>
    <property type="evidence" value="ECO:0007669"/>
    <property type="project" value="UniProtKB-KW"/>
</dbReference>
<evidence type="ECO:0000259" key="12">
    <source>
        <dbReference type="PROSITE" id="PS51546"/>
    </source>
</evidence>
<comment type="catalytic activity">
    <reaction evidence="1">
        <text>a 1,2-diacyl-sn-glycero-3-phospho-(1D-myo-inositol) + ATP = a 1,2-diacyl-sn-glycero-3-phospho-(1D-myo-inositol-3-phosphate) + ADP + H(+)</text>
        <dbReference type="Rhea" id="RHEA:12709"/>
        <dbReference type="ChEBI" id="CHEBI:15378"/>
        <dbReference type="ChEBI" id="CHEBI:30616"/>
        <dbReference type="ChEBI" id="CHEBI:57880"/>
        <dbReference type="ChEBI" id="CHEBI:58088"/>
        <dbReference type="ChEBI" id="CHEBI:456216"/>
        <dbReference type="EC" id="2.7.1.137"/>
    </reaction>
</comment>
<feature type="domain" description="PI3K-RBD" evidence="12">
    <location>
        <begin position="560"/>
        <end position="650"/>
    </location>
</feature>
<evidence type="ECO:0000259" key="11">
    <source>
        <dbReference type="PROSITE" id="PS51545"/>
    </source>
</evidence>
<dbReference type="SUPFAM" id="SSF48371">
    <property type="entry name" value="ARM repeat"/>
    <property type="match status" value="1"/>
</dbReference>
<dbReference type="Gene3D" id="3.30.1010.10">
    <property type="entry name" value="Phosphatidylinositol 3-kinase Catalytic Subunit, Chain A, domain 4"/>
    <property type="match status" value="1"/>
</dbReference>
<evidence type="ECO:0000259" key="9">
    <source>
        <dbReference type="PROSITE" id="PS50290"/>
    </source>
</evidence>
<evidence type="ECO:0000259" key="10">
    <source>
        <dbReference type="PROSITE" id="PS51544"/>
    </source>
</evidence>
<dbReference type="GO" id="GO:0050920">
    <property type="term" value="P:regulation of chemotaxis"/>
    <property type="evidence" value="ECO:0007669"/>
    <property type="project" value="UniProtKB-ARBA"/>
</dbReference>
<dbReference type="GO" id="GO:0043491">
    <property type="term" value="P:phosphatidylinositol 3-kinase/protein kinase B signal transduction"/>
    <property type="evidence" value="ECO:0007669"/>
    <property type="project" value="TreeGrafter"/>
</dbReference>
<dbReference type="InterPro" id="IPR000403">
    <property type="entry name" value="PI3/4_kinase_cat_dom"/>
</dbReference>
<dbReference type="SMART" id="SM00146">
    <property type="entry name" value="PI3Kc"/>
    <property type="match status" value="1"/>
</dbReference>
<dbReference type="Pfam" id="PF00454">
    <property type="entry name" value="PI3_PI4_kinase"/>
    <property type="match status" value="1"/>
</dbReference>
<gene>
    <name evidence="14" type="ORF">DLAC_04222</name>
</gene>
<keyword evidence="5" id="KW-0418">Kinase</keyword>
<dbReference type="PROSITE" id="PS00916">
    <property type="entry name" value="PI3_4_KINASE_2"/>
    <property type="match status" value="1"/>
</dbReference>
<dbReference type="InterPro" id="IPR035892">
    <property type="entry name" value="C2_domain_sf"/>
</dbReference>
<evidence type="ECO:0000256" key="7">
    <source>
        <dbReference type="PROSITE-ProRule" id="PRU00880"/>
    </source>
</evidence>
<dbReference type="Gene3D" id="1.10.1070.11">
    <property type="entry name" value="Phosphatidylinositol 3-/4-kinase, catalytic domain"/>
    <property type="match status" value="1"/>
</dbReference>
<evidence type="ECO:0000259" key="13">
    <source>
        <dbReference type="PROSITE" id="PS51547"/>
    </source>
</evidence>
<dbReference type="PROSITE" id="PS51547">
    <property type="entry name" value="C2_PI3K"/>
    <property type="match status" value="1"/>
</dbReference>
<dbReference type="Gene3D" id="3.10.20.770">
    <property type="match status" value="1"/>
</dbReference>
<dbReference type="InterPro" id="IPR036940">
    <property type="entry name" value="PI3/4_kinase_cat_sf"/>
</dbReference>
<dbReference type="GO" id="GO:0005886">
    <property type="term" value="C:plasma membrane"/>
    <property type="evidence" value="ECO:0007669"/>
    <property type="project" value="TreeGrafter"/>
</dbReference>
<dbReference type="GO" id="GO:0009617">
    <property type="term" value="P:response to bacterium"/>
    <property type="evidence" value="ECO:0007669"/>
    <property type="project" value="UniProtKB-ARBA"/>
</dbReference>
<feature type="compositionally biased region" description="Low complexity" evidence="8">
    <location>
        <begin position="210"/>
        <end position="226"/>
    </location>
</feature>
<dbReference type="PROSITE" id="PS51544">
    <property type="entry name" value="PI3K_ABD"/>
    <property type="match status" value="1"/>
</dbReference>
<organism evidence="14 15">
    <name type="scientific">Tieghemostelium lacteum</name>
    <name type="common">Slime mold</name>
    <name type="synonym">Dictyostelium lacteum</name>
    <dbReference type="NCBI Taxonomy" id="361077"/>
    <lineage>
        <taxon>Eukaryota</taxon>
        <taxon>Amoebozoa</taxon>
        <taxon>Evosea</taxon>
        <taxon>Eumycetozoa</taxon>
        <taxon>Dictyostelia</taxon>
        <taxon>Dictyosteliales</taxon>
        <taxon>Raperosteliaceae</taxon>
        <taxon>Tieghemostelium</taxon>
    </lineage>
</organism>
<dbReference type="SUPFAM" id="SSF54236">
    <property type="entry name" value="Ubiquitin-like"/>
    <property type="match status" value="1"/>
</dbReference>
<dbReference type="InterPro" id="IPR018936">
    <property type="entry name" value="PI3/4_kinase_CS"/>
</dbReference>
<feature type="compositionally biased region" description="Polar residues" evidence="8">
    <location>
        <begin position="227"/>
        <end position="256"/>
    </location>
</feature>
<dbReference type="InterPro" id="IPR000341">
    <property type="entry name" value="PI3K_Ras-bd_dom"/>
</dbReference>
<dbReference type="EC" id="2.7.1.137" evidence="2"/>
<dbReference type="PROSITE" id="PS00915">
    <property type="entry name" value="PI3_4_KINASE_1"/>
    <property type="match status" value="1"/>
</dbReference>
<feature type="domain" description="PI3K/PI4K catalytic" evidence="9">
    <location>
        <begin position="1136"/>
        <end position="1413"/>
    </location>
</feature>
<evidence type="ECO:0000313" key="15">
    <source>
        <dbReference type="Proteomes" id="UP000076078"/>
    </source>
</evidence>
<dbReference type="Proteomes" id="UP000076078">
    <property type="component" value="Unassembled WGS sequence"/>
</dbReference>
<accession>A0A151ZSM6</accession>
<dbReference type="InterPro" id="IPR016024">
    <property type="entry name" value="ARM-type_fold"/>
</dbReference>
<reference evidence="14 15" key="1">
    <citation type="submission" date="2015-12" db="EMBL/GenBank/DDBJ databases">
        <title>Dictyostelia acquired genes for synthesis and detection of signals that induce cell-type specialization by lateral gene transfer from prokaryotes.</title>
        <authorList>
            <person name="Gloeckner G."/>
            <person name="Schaap P."/>
        </authorList>
    </citation>
    <scope>NUCLEOTIDE SEQUENCE [LARGE SCALE GENOMIC DNA]</scope>
    <source>
        <strain evidence="14 15">TK</strain>
    </source>
</reference>
<dbReference type="GO" id="GO:0016477">
    <property type="term" value="P:cell migration"/>
    <property type="evidence" value="ECO:0007669"/>
    <property type="project" value="TreeGrafter"/>
</dbReference>
<dbReference type="GO" id="GO:0048015">
    <property type="term" value="P:phosphatidylinositol-mediated signaling"/>
    <property type="evidence" value="ECO:0007669"/>
    <property type="project" value="TreeGrafter"/>
</dbReference>
<dbReference type="PROSITE" id="PS51546">
    <property type="entry name" value="PI3K_RBD"/>
    <property type="match status" value="1"/>
</dbReference>
<dbReference type="InParanoid" id="A0A151ZSM6"/>
<dbReference type="PROSITE" id="PS51545">
    <property type="entry name" value="PIK_HELICAL"/>
    <property type="match status" value="1"/>
</dbReference>
<feature type="domain" description="PI3K-ABD" evidence="10">
    <location>
        <begin position="390"/>
        <end position="485"/>
    </location>
</feature>
<dbReference type="STRING" id="361077.A0A151ZSM6"/>
<dbReference type="GO" id="GO:0032060">
    <property type="term" value="P:bleb assembly"/>
    <property type="evidence" value="ECO:0007669"/>
    <property type="project" value="UniProtKB-ARBA"/>
</dbReference>
<dbReference type="CDD" id="cd08380">
    <property type="entry name" value="C2_PI3K_like"/>
    <property type="match status" value="1"/>
</dbReference>
<evidence type="ECO:0000256" key="5">
    <source>
        <dbReference type="ARBA" id="ARBA00022777"/>
    </source>
</evidence>
<feature type="region of interest" description="Disordered" evidence="8">
    <location>
        <begin position="210"/>
        <end position="256"/>
    </location>
</feature>
<dbReference type="Pfam" id="PF00613">
    <property type="entry name" value="PI3Ka"/>
    <property type="match status" value="1"/>
</dbReference>
<dbReference type="SUPFAM" id="SSF56112">
    <property type="entry name" value="Protein kinase-like (PK-like)"/>
    <property type="match status" value="1"/>
</dbReference>
<evidence type="ECO:0000256" key="4">
    <source>
        <dbReference type="ARBA" id="ARBA00022741"/>
    </source>
</evidence>
<comment type="similarity">
    <text evidence="7">Belongs to the PI3/PI4-kinase family.</text>
</comment>
<dbReference type="PROSITE" id="PS50290">
    <property type="entry name" value="PI3_4_KINASE_3"/>
    <property type="match status" value="1"/>
</dbReference>
<dbReference type="InterPro" id="IPR035448">
    <property type="entry name" value="PI3Kc"/>
</dbReference>
<proteinExistence type="inferred from homology"/>
<dbReference type="SMART" id="SM00142">
    <property type="entry name" value="PI3K_C2"/>
    <property type="match status" value="1"/>
</dbReference>
<dbReference type="SMART" id="SM00144">
    <property type="entry name" value="PI3K_rbd"/>
    <property type="match status" value="1"/>
</dbReference>
<dbReference type="InterPro" id="IPR015433">
    <property type="entry name" value="PI3/4_kinase"/>
</dbReference>
<dbReference type="FunFam" id="3.30.1010.10:FF:000008">
    <property type="entry name" value="Phosphatidylinositol 4,5-bisphosphate 3-kinase catalytic subunit gamma"/>
    <property type="match status" value="1"/>
</dbReference>
<sequence length="1425" mass="162066">MINHEEIISEEMITEQIEMNNTKIQINSSNTHLHNHHCNTTTNTNGTNGTNLHSSQDHHLPEGAIHLLEENERVVNEEKEIKEIYHKKNMEFHKKDITKTKDGSLLDLKQKGLVRERSLKFTTPDTASYTKPSGIGQISIQERIINKKKIDEKKKQEVEKQQREKVIILSNEPINNLSEILDRMNKPIGSVHLDENNNLVSISTSNGTTTVANGSTSNSANVASNTQQDQSSANSNGTDGSNTSQLKNGSINSNIPLIQKTVRQKKSLNRARRGRLELVIPRKEIGLEKNIQTYLVIPPNPVPAPKPTQLNQLISIGSRQFLKTFITHNTSRDLVEIVDHNMTPSQESNGVSSGGSKVGSKLLVDKLSDSGNGNGGSQILNSTSLRLKALKTSFRVLFILPNQSSKILQCKGSDTIEVLKDRLVSDYLQLYRNASNLKKCSPDSYAILDYNENPLERALTLNKSEYILQCRGNGILPKLKMIEKYQILDADPSAELTASEYETIRELIPNTHEWVGEEVDYFRRVTARLRYEEINNIKGTIQTTLQVKISPLPIPMSPVGGKIYISVQLPITQCQKTLEIIANETADQFTSRIFEKNYAKQLGPHVKPLDFILKAIGYSDYIHGPFDLRTFETVRQSIIHGYKANLILIQKPKIELDPPPFKPRFEFPPEVPTDYEVLGLSAKERQWDQITQISIRDIKRPLRFKVQRSSGIPLSNYQKKDDDSTISVIVYVALFHGVECISKGSTSFSTASPQSLFQNQVPSSVQWDEFISLSNIDYCNLPMDSRLCISVYATSQNSSDSLQLPNMTTNQSDQIEIQSNGKKDFPIGWVNLMVSDYKSQLRSGPMELSLWPDDVANPLGTCSQNQSPTAVKLFLEFEQFSLPVVFPHRTVKTPVVEPPTINSNDMREFFESIISLDPLSDLSKEKYQQLWALRHYSMLFPQVLPRLMLSVPWCQAQAVDEAHSFIDKWPKLKPYDALELLDAKHANRLVRAYAVSCLEELPEEELLDILLQLVQVLKYEPYHDSKLARFLLKKAILNRNIGHSFFWYLKSDLHVASVSERFGILLEAYLHACGTHRHDLLKQQKVIENLTDVAKKIKPLKDQDRREYMLRELESIEWPKRFHLTLNPKYESNGLIFQKCRYMDSKKLPLRLSFTNTDSNADSIEVIFKVGDDLRQDMLTLQMIRLMDKLWQKENLDLKLSPYGCISTGDMVGMIEVVLNSETTAKIQKLAGGATAAFKLDPLDNWLHFHNRQESDYLKAVDTFILSCAGYCVATYVLGIGDRHNDNLMCTKLGRLFHIDFGHFLGNYKKKFGIKRERAPFVFTPDFCFVMGGKESPKFLQFVNYCCTAYNILRKNAKLFMNLFAMMVSTGIPELQSMEDLNYLKESFSLELSDEKAREKFTALIHESLTTKTTQFNNAIHILAH</sequence>
<evidence type="ECO:0000313" key="14">
    <source>
        <dbReference type="EMBL" id="KYQ96905.1"/>
    </source>
</evidence>
<dbReference type="Pfam" id="PF00794">
    <property type="entry name" value="PI3K_rbd"/>
    <property type="match status" value="1"/>
</dbReference>
<feature type="domain" description="C2 PI3K-type" evidence="13">
    <location>
        <begin position="698"/>
        <end position="883"/>
    </location>
</feature>
<comment type="caution">
    <text evidence="14">The sequence shown here is derived from an EMBL/GenBank/DDBJ whole genome shotgun (WGS) entry which is preliminary data.</text>
</comment>